<accession>A0A7Z7FGL0</accession>
<name>A0A7Z7FGL0_9BURK</name>
<evidence type="ECO:0000313" key="1">
    <source>
        <dbReference type="EMBL" id="SDH19099.1"/>
    </source>
</evidence>
<dbReference type="AlphaFoldDB" id="A0A7Z7FGL0"/>
<reference evidence="1" key="1">
    <citation type="submission" date="2016-10" db="EMBL/GenBank/DDBJ databases">
        <authorList>
            <person name="Varghese N."/>
            <person name="Submissions S."/>
        </authorList>
    </citation>
    <scope>NUCLEOTIDE SEQUENCE [LARGE SCALE GENOMIC DNA]</scope>
    <source>
        <strain evidence="1">YR281</strain>
    </source>
</reference>
<protein>
    <submittedName>
        <fullName evidence="1">Uncharacterized protein</fullName>
    </submittedName>
</protein>
<dbReference type="RefSeq" id="WP_091776043.1">
    <property type="nucleotide sequence ID" value="NZ_FNDI01000002.1"/>
</dbReference>
<dbReference type="Proteomes" id="UP000198900">
    <property type="component" value="Unassembled WGS sequence"/>
</dbReference>
<sequence>MLAILKTPIDIAMWVKLHNLITSRKGTRNGLVAVDVFDRIDLKDMVPGEKLVLVSHGNETEFGGMTAEVLADKLIRKNLTYDTTAIKLSGCKSGSDKLGTPYCTQLALKLYDLTRHCKPPLMVNVTGLADTAVTFPDGRVRAKDPSKTPTSGPTYDEILNKYKKLEKTETVSKFDTWKNLSLSMKYGNQKEIIESAQHIATISQPMFEELYKLNEQTTASKIDSLVKAKWGMILN</sequence>
<organism evidence="1 2">
    <name type="scientific">Paraburkholderia steynii</name>
    <dbReference type="NCBI Taxonomy" id="1245441"/>
    <lineage>
        <taxon>Bacteria</taxon>
        <taxon>Pseudomonadati</taxon>
        <taxon>Pseudomonadota</taxon>
        <taxon>Betaproteobacteria</taxon>
        <taxon>Burkholderiales</taxon>
        <taxon>Burkholderiaceae</taxon>
        <taxon>Paraburkholderia</taxon>
    </lineage>
</organism>
<gene>
    <name evidence="1" type="ORF">SAMN04487926_102478</name>
</gene>
<keyword evidence="2" id="KW-1185">Reference proteome</keyword>
<evidence type="ECO:0000313" key="2">
    <source>
        <dbReference type="Proteomes" id="UP000198900"/>
    </source>
</evidence>
<dbReference type="InterPro" id="IPR038383">
    <property type="entry name" value="CPD_dom_sf"/>
</dbReference>
<comment type="caution">
    <text evidence="1">The sequence shown here is derived from an EMBL/GenBank/DDBJ whole genome shotgun (WGS) entry which is preliminary data.</text>
</comment>
<dbReference type="Gene3D" id="3.40.50.11050">
    <property type="match status" value="1"/>
</dbReference>
<dbReference type="EMBL" id="FNDI01000002">
    <property type="protein sequence ID" value="SDH19099.1"/>
    <property type="molecule type" value="Genomic_DNA"/>
</dbReference>
<proteinExistence type="predicted"/>